<dbReference type="InterPro" id="IPR005467">
    <property type="entry name" value="His_kinase_dom"/>
</dbReference>
<dbReference type="InterPro" id="IPR050351">
    <property type="entry name" value="BphY/WalK/GraS-like"/>
</dbReference>
<evidence type="ECO:0000256" key="6">
    <source>
        <dbReference type="ARBA" id="ARBA00022475"/>
    </source>
</evidence>
<gene>
    <name evidence="21" type="primary">phoR</name>
    <name evidence="21" type="ORF">NKI27_16725</name>
</gene>
<dbReference type="InterPro" id="IPR021766">
    <property type="entry name" value="PhoR_N"/>
</dbReference>
<dbReference type="Gene3D" id="1.10.287.130">
    <property type="match status" value="1"/>
</dbReference>
<evidence type="ECO:0000259" key="20">
    <source>
        <dbReference type="PROSITE" id="PS50112"/>
    </source>
</evidence>
<dbReference type="PRINTS" id="PR00344">
    <property type="entry name" value="BCTRLSENSOR"/>
</dbReference>
<feature type="transmembrane region" description="Helical" evidence="18">
    <location>
        <begin position="12"/>
        <end position="43"/>
    </location>
</feature>
<dbReference type="InterPro" id="IPR003594">
    <property type="entry name" value="HATPase_dom"/>
</dbReference>
<keyword evidence="15" id="KW-0902">Two-component regulatory system</keyword>
<dbReference type="CDD" id="cd00130">
    <property type="entry name" value="PAS"/>
    <property type="match status" value="1"/>
</dbReference>
<dbReference type="CDD" id="cd00082">
    <property type="entry name" value="HisKA"/>
    <property type="match status" value="1"/>
</dbReference>
<protein>
    <recommendedName>
        <fullName evidence="4">Phosphate regulon sensor protein PhoR</fullName>
        <ecNumber evidence="3">2.7.13.3</ecNumber>
    </recommendedName>
</protein>
<accession>A0ABY6N0S6</accession>
<dbReference type="PANTHER" id="PTHR45453">
    <property type="entry name" value="PHOSPHATE REGULON SENSOR PROTEIN PHOR"/>
    <property type="match status" value="1"/>
</dbReference>
<keyword evidence="8" id="KW-0592">Phosphate transport</keyword>
<evidence type="ECO:0000256" key="18">
    <source>
        <dbReference type="SAM" id="Phobius"/>
    </source>
</evidence>
<organism evidence="21 22">
    <name type="scientific">Alkalimarinus alittae</name>
    <dbReference type="NCBI Taxonomy" id="2961619"/>
    <lineage>
        <taxon>Bacteria</taxon>
        <taxon>Pseudomonadati</taxon>
        <taxon>Pseudomonadota</taxon>
        <taxon>Gammaproteobacteria</taxon>
        <taxon>Alteromonadales</taxon>
        <taxon>Alteromonadaceae</taxon>
        <taxon>Alkalimarinus</taxon>
    </lineage>
</organism>
<dbReference type="InterPro" id="IPR035965">
    <property type="entry name" value="PAS-like_dom_sf"/>
</dbReference>
<name>A0ABY6N0S6_9ALTE</name>
<dbReference type="RefSeq" id="WP_265047174.1">
    <property type="nucleotide sequence ID" value="NZ_CP100390.1"/>
</dbReference>
<dbReference type="Gene3D" id="3.30.565.10">
    <property type="entry name" value="Histidine kinase-like ATPase, C-terminal domain"/>
    <property type="match status" value="1"/>
</dbReference>
<dbReference type="SUPFAM" id="SSF55874">
    <property type="entry name" value="ATPase domain of HSP90 chaperone/DNA topoisomerase II/histidine kinase"/>
    <property type="match status" value="1"/>
</dbReference>
<comment type="function">
    <text evidence="17">Member of the two-component regulatory system PhoR/PhoB involved in the phosphate regulon genes expression. PhoR may function as a membrane-associated protein kinase that phosphorylates PhoB in response to environmental signals.</text>
</comment>
<dbReference type="GO" id="GO:0016301">
    <property type="term" value="F:kinase activity"/>
    <property type="evidence" value="ECO:0007669"/>
    <property type="project" value="UniProtKB-KW"/>
</dbReference>
<evidence type="ECO:0000256" key="11">
    <source>
        <dbReference type="ARBA" id="ARBA00022741"/>
    </source>
</evidence>
<dbReference type="EC" id="2.7.13.3" evidence="3"/>
<keyword evidence="10 18" id="KW-0812">Transmembrane</keyword>
<proteinExistence type="predicted"/>
<dbReference type="InterPro" id="IPR000014">
    <property type="entry name" value="PAS"/>
</dbReference>
<keyword evidence="14 18" id="KW-1133">Transmembrane helix</keyword>
<evidence type="ECO:0000256" key="7">
    <source>
        <dbReference type="ARBA" id="ARBA00022553"/>
    </source>
</evidence>
<evidence type="ECO:0000256" key="8">
    <source>
        <dbReference type="ARBA" id="ARBA00022592"/>
    </source>
</evidence>
<dbReference type="SUPFAM" id="SSF55785">
    <property type="entry name" value="PYP-like sensor domain (PAS domain)"/>
    <property type="match status" value="1"/>
</dbReference>
<keyword evidence="11" id="KW-0547">Nucleotide-binding</keyword>
<dbReference type="InterPro" id="IPR036890">
    <property type="entry name" value="HATPase_C_sf"/>
</dbReference>
<evidence type="ECO:0000256" key="16">
    <source>
        <dbReference type="ARBA" id="ARBA00023136"/>
    </source>
</evidence>
<dbReference type="SMART" id="SM00387">
    <property type="entry name" value="HATPase_c"/>
    <property type="match status" value="1"/>
</dbReference>
<dbReference type="NCBIfam" id="TIGR02966">
    <property type="entry name" value="phoR_proteo"/>
    <property type="match status" value="1"/>
</dbReference>
<dbReference type="Gene3D" id="3.30.450.20">
    <property type="entry name" value="PAS domain"/>
    <property type="match status" value="1"/>
</dbReference>
<comment type="catalytic activity">
    <reaction evidence="1">
        <text>ATP + protein L-histidine = ADP + protein N-phospho-L-histidine.</text>
        <dbReference type="EC" id="2.7.13.3"/>
    </reaction>
</comment>
<dbReference type="InterPro" id="IPR014310">
    <property type="entry name" value="Sig_transdc_His_kinase_PhoR"/>
</dbReference>
<evidence type="ECO:0000256" key="17">
    <source>
        <dbReference type="ARBA" id="ARBA00025207"/>
    </source>
</evidence>
<dbReference type="SUPFAM" id="SSF47384">
    <property type="entry name" value="Homodimeric domain of signal transducing histidine kinase"/>
    <property type="match status" value="1"/>
</dbReference>
<evidence type="ECO:0000313" key="22">
    <source>
        <dbReference type="Proteomes" id="UP001163739"/>
    </source>
</evidence>
<comment type="subcellular location">
    <subcellularLocation>
        <location evidence="2">Cell membrane</location>
    </subcellularLocation>
</comment>
<dbReference type="PANTHER" id="PTHR45453:SF1">
    <property type="entry name" value="PHOSPHATE REGULON SENSOR PROTEIN PHOR"/>
    <property type="match status" value="1"/>
</dbReference>
<reference evidence="21" key="1">
    <citation type="submission" date="2022-06" db="EMBL/GenBank/DDBJ databases">
        <title>Alkalimarinus sp. nov., isolated from gut of a Alitta virens.</title>
        <authorList>
            <person name="Yang A.I."/>
            <person name="Shin N.-R."/>
        </authorList>
    </citation>
    <scope>NUCLEOTIDE SEQUENCE</scope>
    <source>
        <strain evidence="21">A2M4</strain>
    </source>
</reference>
<evidence type="ECO:0000313" key="21">
    <source>
        <dbReference type="EMBL" id="UZE95684.1"/>
    </source>
</evidence>
<dbReference type="Pfam" id="PF00512">
    <property type="entry name" value="HisKA"/>
    <property type="match status" value="1"/>
</dbReference>
<evidence type="ECO:0000256" key="9">
    <source>
        <dbReference type="ARBA" id="ARBA00022679"/>
    </source>
</evidence>
<dbReference type="InterPro" id="IPR003661">
    <property type="entry name" value="HisK_dim/P_dom"/>
</dbReference>
<evidence type="ECO:0000256" key="10">
    <source>
        <dbReference type="ARBA" id="ARBA00022692"/>
    </source>
</evidence>
<evidence type="ECO:0000256" key="13">
    <source>
        <dbReference type="ARBA" id="ARBA00022840"/>
    </source>
</evidence>
<evidence type="ECO:0000259" key="19">
    <source>
        <dbReference type="PROSITE" id="PS50109"/>
    </source>
</evidence>
<keyword evidence="13" id="KW-0067">ATP-binding</keyword>
<evidence type="ECO:0000256" key="3">
    <source>
        <dbReference type="ARBA" id="ARBA00012438"/>
    </source>
</evidence>
<keyword evidence="7" id="KW-0597">Phosphoprotein</keyword>
<dbReference type="EMBL" id="CP100390">
    <property type="protein sequence ID" value="UZE95684.1"/>
    <property type="molecule type" value="Genomic_DNA"/>
</dbReference>
<dbReference type="PROSITE" id="PS50112">
    <property type="entry name" value="PAS"/>
    <property type="match status" value="1"/>
</dbReference>
<evidence type="ECO:0000256" key="14">
    <source>
        <dbReference type="ARBA" id="ARBA00022989"/>
    </source>
</evidence>
<dbReference type="InterPro" id="IPR004358">
    <property type="entry name" value="Sig_transdc_His_kin-like_C"/>
</dbReference>
<feature type="domain" description="PAS" evidence="20">
    <location>
        <begin position="88"/>
        <end position="146"/>
    </location>
</feature>
<keyword evidence="5" id="KW-0813">Transport</keyword>
<keyword evidence="16 18" id="KW-0472">Membrane</keyword>
<evidence type="ECO:0000256" key="15">
    <source>
        <dbReference type="ARBA" id="ARBA00023012"/>
    </source>
</evidence>
<keyword evidence="9" id="KW-0808">Transferase</keyword>
<evidence type="ECO:0000256" key="12">
    <source>
        <dbReference type="ARBA" id="ARBA00022777"/>
    </source>
</evidence>
<keyword evidence="22" id="KW-1185">Reference proteome</keyword>
<keyword evidence="12 21" id="KW-0418">Kinase</keyword>
<evidence type="ECO:0000256" key="2">
    <source>
        <dbReference type="ARBA" id="ARBA00004236"/>
    </source>
</evidence>
<dbReference type="NCBIfam" id="NF008235">
    <property type="entry name" value="PRK11006.1"/>
    <property type="match status" value="1"/>
</dbReference>
<evidence type="ECO:0000256" key="4">
    <source>
        <dbReference type="ARBA" id="ARBA00019665"/>
    </source>
</evidence>
<sequence>MKKNWQRYIQRIIVSLIGLTAIGLLVGSLSWTLVIGLAAYLTWTLTQAIKLHQWLYSPNTKSTPPESHGLWGDLFDGIHTLQKDHNNVQDRLRTMINRVQESANALNDAVIMTDARGAMEWWNKSATTYLGFMPRSDHGQPIYNLIRTPAFKSYFEQKNYDDPIELSSPAKPHIMLRFRITLFGEDDRLIIAQDITRVHNLEQMRKDFVSNVSHELRTPLTVISGYLETLSGNADTLPPIWSRALNTMSQQAGRMELLISDLLLLAKFETIDQSQARQAVNINRLLKSIKSDALVLSGNQAHNIHLTTNTDSLLMGDENQLRSAFSNIIFNAVKYTPAEGNIDIHWWSDDKGVHLSVKDTGVGFDPIHIPRLTERFYRADPSRHKDTGGSGLGLAIVKHVLRNHDGELEVKSSLGLGSEFICHFPSRSH</sequence>
<dbReference type="Pfam" id="PF02518">
    <property type="entry name" value="HATPase_c"/>
    <property type="match status" value="1"/>
</dbReference>
<dbReference type="InterPro" id="IPR036097">
    <property type="entry name" value="HisK_dim/P_sf"/>
</dbReference>
<dbReference type="Pfam" id="PF11808">
    <property type="entry name" value="PhoR"/>
    <property type="match status" value="1"/>
</dbReference>
<evidence type="ECO:0000256" key="5">
    <source>
        <dbReference type="ARBA" id="ARBA00022448"/>
    </source>
</evidence>
<dbReference type="SMART" id="SM00388">
    <property type="entry name" value="HisKA"/>
    <property type="match status" value="1"/>
</dbReference>
<keyword evidence="6" id="KW-1003">Cell membrane</keyword>
<dbReference type="Proteomes" id="UP001163739">
    <property type="component" value="Chromosome"/>
</dbReference>
<evidence type="ECO:0000256" key="1">
    <source>
        <dbReference type="ARBA" id="ARBA00000085"/>
    </source>
</evidence>
<dbReference type="PROSITE" id="PS50109">
    <property type="entry name" value="HIS_KIN"/>
    <property type="match status" value="1"/>
</dbReference>
<feature type="domain" description="Histidine kinase" evidence="19">
    <location>
        <begin position="211"/>
        <end position="428"/>
    </location>
</feature>